<dbReference type="PANTHER" id="PTHR39942">
    <property type="entry name" value="BCDNA.LD26519-RELATED"/>
    <property type="match status" value="1"/>
</dbReference>
<comment type="caution">
    <text evidence="4">The sequence shown here is derived from an EMBL/GenBank/DDBJ whole genome shotgun (WGS) entry which is preliminary data.</text>
</comment>
<feature type="binding site" evidence="1">
    <location>
        <position position="14"/>
    </location>
    <ligand>
        <name>Zn(2+)</name>
        <dbReference type="ChEBI" id="CHEBI:29105"/>
    </ligand>
</feature>
<dbReference type="PROSITE" id="PS51915">
    <property type="entry name" value="ZAD"/>
    <property type="match status" value="1"/>
</dbReference>
<feature type="binding site" evidence="1">
    <location>
        <position position="60"/>
    </location>
    <ligand>
        <name>Zn(2+)</name>
        <dbReference type="ChEBI" id="CHEBI:29105"/>
    </ligand>
</feature>
<proteinExistence type="predicted"/>
<feature type="binding site" evidence="1">
    <location>
        <position position="17"/>
    </location>
    <ligand>
        <name>Zn(2+)</name>
        <dbReference type="ChEBI" id="CHEBI:29105"/>
    </ligand>
</feature>
<dbReference type="Proteomes" id="UP001059596">
    <property type="component" value="Chromosome 3R"/>
</dbReference>
<evidence type="ECO:0000256" key="1">
    <source>
        <dbReference type="PROSITE-ProRule" id="PRU01263"/>
    </source>
</evidence>
<dbReference type="InterPro" id="IPR012934">
    <property type="entry name" value="Znf_AD"/>
</dbReference>
<evidence type="ECO:0000313" key="4">
    <source>
        <dbReference type="EMBL" id="KAI8044361.1"/>
    </source>
</evidence>
<feature type="binding site" evidence="1">
    <location>
        <position position="63"/>
    </location>
    <ligand>
        <name>Zn(2+)</name>
        <dbReference type="ChEBI" id="CHEBI:29105"/>
    </ligand>
</feature>
<gene>
    <name evidence="4" type="ORF">M5D96_000517</name>
</gene>
<feature type="compositionally biased region" description="Polar residues" evidence="2">
    <location>
        <begin position="115"/>
        <end position="130"/>
    </location>
</feature>
<dbReference type="OrthoDB" id="6600346at2759"/>
<dbReference type="Gene3D" id="3.40.1800.20">
    <property type="match status" value="1"/>
</dbReference>
<keyword evidence="5" id="KW-1185">Reference proteome</keyword>
<dbReference type="EMBL" id="JAMKOV010000001">
    <property type="protein sequence ID" value="KAI8044361.1"/>
    <property type="molecule type" value="Genomic_DNA"/>
</dbReference>
<evidence type="ECO:0000256" key="2">
    <source>
        <dbReference type="SAM" id="MobiDB-lite"/>
    </source>
</evidence>
<sequence>MGSIEKACISGFLCRLCSEMHRTVIHIYSDHGQRLCLVEKINGYLPITISPTDPLPKTICKTCLHRVEQHYSLLMRLTRMREERMIKYERLSRRGMERNPSVSSVDCSDEEESSGNTQSQTGVSPKSTETVVPKPNPNPSNSESHDESGAGPSNRPPKENGTGGSTGRTGSTGSAIQELT</sequence>
<evidence type="ECO:0000259" key="3">
    <source>
        <dbReference type="PROSITE" id="PS51915"/>
    </source>
</evidence>
<dbReference type="GO" id="GO:0005634">
    <property type="term" value="C:nucleus"/>
    <property type="evidence" value="ECO:0007669"/>
    <property type="project" value="InterPro"/>
</dbReference>
<dbReference type="GO" id="GO:0008270">
    <property type="term" value="F:zinc ion binding"/>
    <property type="evidence" value="ECO:0007669"/>
    <property type="project" value="UniProtKB-UniRule"/>
</dbReference>
<dbReference type="AlphaFoldDB" id="A0A9Q0BU75"/>
<dbReference type="PANTHER" id="PTHR39942:SF1">
    <property type="entry name" value="BCDNA.LD26519-RELATED"/>
    <property type="match status" value="1"/>
</dbReference>
<evidence type="ECO:0000313" key="5">
    <source>
        <dbReference type="Proteomes" id="UP001059596"/>
    </source>
</evidence>
<keyword evidence="1" id="KW-0863">Zinc-finger</keyword>
<dbReference type="SMART" id="SM00868">
    <property type="entry name" value="zf-AD"/>
    <property type="match status" value="1"/>
</dbReference>
<feature type="region of interest" description="Disordered" evidence="2">
    <location>
        <begin position="91"/>
        <end position="180"/>
    </location>
</feature>
<name>A0A9Q0BU75_9MUSC</name>
<keyword evidence="1" id="KW-0479">Metal-binding</keyword>
<organism evidence="4 5">
    <name type="scientific">Drosophila gunungcola</name>
    <name type="common">fruit fly</name>
    <dbReference type="NCBI Taxonomy" id="103775"/>
    <lineage>
        <taxon>Eukaryota</taxon>
        <taxon>Metazoa</taxon>
        <taxon>Ecdysozoa</taxon>
        <taxon>Arthropoda</taxon>
        <taxon>Hexapoda</taxon>
        <taxon>Insecta</taxon>
        <taxon>Pterygota</taxon>
        <taxon>Neoptera</taxon>
        <taxon>Endopterygota</taxon>
        <taxon>Diptera</taxon>
        <taxon>Brachycera</taxon>
        <taxon>Muscomorpha</taxon>
        <taxon>Ephydroidea</taxon>
        <taxon>Drosophilidae</taxon>
        <taxon>Drosophila</taxon>
        <taxon>Sophophora</taxon>
    </lineage>
</organism>
<keyword evidence="1" id="KW-0862">Zinc</keyword>
<reference evidence="4" key="1">
    <citation type="journal article" date="2023" name="Genome Biol. Evol.">
        <title>Long-read-based Genome Assembly of Drosophila gunungcola Reveals Fewer Chemosensory Genes in Flower-breeding Species.</title>
        <authorList>
            <person name="Negi A."/>
            <person name="Liao B.Y."/>
            <person name="Yeh S.D."/>
        </authorList>
    </citation>
    <scope>NUCLEOTIDE SEQUENCE</scope>
    <source>
        <strain evidence="4">Sukarami</strain>
    </source>
</reference>
<feature type="domain" description="ZAD" evidence="3">
    <location>
        <begin position="12"/>
        <end position="87"/>
    </location>
</feature>
<accession>A0A9Q0BU75</accession>
<dbReference type="SUPFAM" id="SSF57716">
    <property type="entry name" value="Glucocorticoid receptor-like (DNA-binding domain)"/>
    <property type="match status" value="1"/>
</dbReference>
<protein>
    <recommendedName>
        <fullName evidence="3">ZAD domain-containing protein</fullName>
    </recommendedName>
</protein>
<dbReference type="Pfam" id="PF07776">
    <property type="entry name" value="zf-AD"/>
    <property type="match status" value="1"/>
</dbReference>